<dbReference type="GO" id="GO:0009002">
    <property type="term" value="F:serine-type D-Ala-D-Ala carboxypeptidase activity"/>
    <property type="evidence" value="ECO:0007669"/>
    <property type="project" value="InterPro"/>
</dbReference>
<dbReference type="InterPro" id="IPR018044">
    <property type="entry name" value="Peptidase_S11"/>
</dbReference>
<keyword evidence="3" id="KW-0808">Transferase</keyword>
<keyword evidence="5" id="KW-0378">Hydrolase</keyword>
<dbReference type="InterPro" id="IPR001967">
    <property type="entry name" value="Peptidase_S11_N"/>
</dbReference>
<dbReference type="CDD" id="cd16913">
    <property type="entry name" value="YkuD_like"/>
    <property type="match status" value="1"/>
</dbReference>
<evidence type="ECO:0000256" key="1">
    <source>
        <dbReference type="ARBA" id="ARBA00004752"/>
    </source>
</evidence>
<keyword evidence="13" id="KW-1133">Transmembrane helix</keyword>
<feature type="active site" description="Proton acceptor" evidence="9">
    <location>
        <position position="247"/>
    </location>
</feature>
<feature type="active site" description="Nucleophile" evidence="11">
    <location>
        <position position="173"/>
    </location>
</feature>
<dbReference type="GO" id="GO:0008360">
    <property type="term" value="P:regulation of cell shape"/>
    <property type="evidence" value="ECO:0007669"/>
    <property type="project" value="UniProtKB-UniRule"/>
</dbReference>
<dbReference type="GO" id="GO:0071972">
    <property type="term" value="F:peptidoglycan L,D-transpeptidase activity"/>
    <property type="evidence" value="ECO:0007669"/>
    <property type="project" value="TreeGrafter"/>
</dbReference>
<evidence type="ECO:0000256" key="12">
    <source>
        <dbReference type="RuleBase" id="RU004016"/>
    </source>
</evidence>
<name>A0A1G2CFE3_9BACT</name>
<dbReference type="GO" id="GO:0005576">
    <property type="term" value="C:extracellular region"/>
    <property type="evidence" value="ECO:0007669"/>
    <property type="project" value="TreeGrafter"/>
</dbReference>
<feature type="domain" description="L,D-TPase catalytic" evidence="14">
    <location>
        <begin position="81"/>
        <end position="197"/>
    </location>
</feature>
<dbReference type="PROSITE" id="PS52029">
    <property type="entry name" value="LD_TPASE"/>
    <property type="match status" value="1"/>
</dbReference>
<evidence type="ECO:0000256" key="5">
    <source>
        <dbReference type="ARBA" id="ARBA00022801"/>
    </source>
</evidence>
<dbReference type="InterPro" id="IPR005490">
    <property type="entry name" value="LD_TPept_cat_dom"/>
</dbReference>
<dbReference type="InterPro" id="IPR038063">
    <property type="entry name" value="Transpep_catalytic_dom"/>
</dbReference>
<keyword evidence="7 11" id="KW-0573">Peptidoglycan synthesis</keyword>
<dbReference type="AlphaFoldDB" id="A0A1G2CFE3"/>
<dbReference type="Gene3D" id="3.40.710.10">
    <property type="entry name" value="DD-peptidase/beta-lactamase superfamily"/>
    <property type="match status" value="1"/>
</dbReference>
<keyword evidence="8 11" id="KW-0961">Cell wall biogenesis/degradation</keyword>
<evidence type="ECO:0000256" key="7">
    <source>
        <dbReference type="ARBA" id="ARBA00022984"/>
    </source>
</evidence>
<evidence type="ECO:0000259" key="14">
    <source>
        <dbReference type="PROSITE" id="PS52029"/>
    </source>
</evidence>
<dbReference type="SUPFAM" id="SSF56601">
    <property type="entry name" value="beta-lactamase/transpeptidase-like"/>
    <property type="match status" value="1"/>
</dbReference>
<evidence type="ECO:0000256" key="6">
    <source>
        <dbReference type="ARBA" id="ARBA00022960"/>
    </source>
</evidence>
<sequence>MREALNREVRLYKVLFVLFFLVGGAAAVFWVYFREVVYDYQFYIPTAGKEAAEFEYGVWPALSNPDFFMKVRGELVENRTTFIEADLSAMVIRFYRDGALLKSFDIIAKGKPGSWWETPAGLYRISEKAKNHFSSFGRVYQPFSMVFQGNFFIHGWPYYPGGAPVASTYSGGCIRLATEDAEELFSLAGVGTPVLVYESETAADNFQYRFATPEVSATNYLAADLKNNFVFLRKNERDRVPVASLTKLVTAMVAMEYVNLSNNIRITETMLASTSRPRFEAGEKISAFELLFPLLMESSNEAAAAFAETVGEARFISLMNRKAESLGMHNTQFVDASGSGAENISTAEDLFALAKSVYDNRSVILKISAGNFKGATYTEPSFKNLANFNEFAGDQEFVGGKTGETTAARQTILSIFELDLGGEKRPVAIIALGSDNRAGDVRAMKEYIKANYRELLGGGDTAVSLP</sequence>
<dbReference type="InterPro" id="IPR050979">
    <property type="entry name" value="LD-transpeptidase"/>
</dbReference>
<proteinExistence type="inferred from homology"/>
<accession>A0A1G2CFE3</accession>
<dbReference type="GO" id="GO:0071555">
    <property type="term" value="P:cell wall organization"/>
    <property type="evidence" value="ECO:0007669"/>
    <property type="project" value="UniProtKB-UniRule"/>
</dbReference>
<dbReference type="Pfam" id="PF03734">
    <property type="entry name" value="YkuD"/>
    <property type="match status" value="1"/>
</dbReference>
<gene>
    <name evidence="15" type="ORF">A2945_00240</name>
</gene>
<protein>
    <recommendedName>
        <fullName evidence="14">L,D-TPase catalytic domain-containing protein</fullName>
    </recommendedName>
</protein>
<feature type="active site" description="Proton donor/acceptor" evidence="11">
    <location>
        <position position="154"/>
    </location>
</feature>
<keyword evidence="6 11" id="KW-0133">Cell shape</keyword>
<keyword evidence="4" id="KW-0732">Signal</keyword>
<dbReference type="GO" id="GO:0006508">
    <property type="term" value="P:proteolysis"/>
    <property type="evidence" value="ECO:0007669"/>
    <property type="project" value="InterPro"/>
</dbReference>
<dbReference type="EMBL" id="MHLA01000007">
    <property type="protein sequence ID" value="OGZ00109.1"/>
    <property type="molecule type" value="Genomic_DNA"/>
</dbReference>
<dbReference type="Pfam" id="PF00768">
    <property type="entry name" value="Peptidase_S11"/>
    <property type="match status" value="1"/>
</dbReference>
<comment type="similarity">
    <text evidence="2 12">Belongs to the peptidase S11 family.</text>
</comment>
<comment type="pathway">
    <text evidence="1 11">Cell wall biogenesis; peptidoglycan biosynthesis.</text>
</comment>
<dbReference type="Gene3D" id="2.40.440.10">
    <property type="entry name" value="L,D-transpeptidase catalytic domain-like"/>
    <property type="match status" value="1"/>
</dbReference>
<dbReference type="SUPFAM" id="SSF141523">
    <property type="entry name" value="L,D-transpeptidase catalytic domain-like"/>
    <property type="match status" value="1"/>
</dbReference>
<evidence type="ECO:0000256" key="13">
    <source>
        <dbReference type="SAM" id="Phobius"/>
    </source>
</evidence>
<keyword evidence="13" id="KW-0812">Transmembrane</keyword>
<evidence type="ECO:0000256" key="10">
    <source>
        <dbReference type="PIRSR" id="PIRSR618044-2"/>
    </source>
</evidence>
<feature type="active site" evidence="9">
    <location>
        <position position="298"/>
    </location>
</feature>
<dbReference type="Proteomes" id="UP000178880">
    <property type="component" value="Unassembled WGS sequence"/>
</dbReference>
<dbReference type="PANTHER" id="PTHR30582:SF2">
    <property type="entry name" value="L,D-TRANSPEPTIDASE YCIB-RELATED"/>
    <property type="match status" value="1"/>
</dbReference>
<evidence type="ECO:0000256" key="3">
    <source>
        <dbReference type="ARBA" id="ARBA00022679"/>
    </source>
</evidence>
<evidence type="ECO:0000313" key="16">
    <source>
        <dbReference type="Proteomes" id="UP000178880"/>
    </source>
</evidence>
<comment type="caution">
    <text evidence="15">The sequence shown here is derived from an EMBL/GenBank/DDBJ whole genome shotgun (WGS) entry which is preliminary data.</text>
</comment>
<dbReference type="GO" id="GO:0016740">
    <property type="term" value="F:transferase activity"/>
    <property type="evidence" value="ECO:0007669"/>
    <property type="project" value="UniProtKB-KW"/>
</dbReference>
<evidence type="ECO:0000256" key="9">
    <source>
        <dbReference type="PIRSR" id="PIRSR618044-1"/>
    </source>
</evidence>
<evidence type="ECO:0000313" key="15">
    <source>
        <dbReference type="EMBL" id="OGZ00109.1"/>
    </source>
</evidence>
<evidence type="ECO:0000256" key="2">
    <source>
        <dbReference type="ARBA" id="ARBA00007164"/>
    </source>
</evidence>
<feature type="transmembrane region" description="Helical" evidence="13">
    <location>
        <begin position="12"/>
        <end position="33"/>
    </location>
</feature>
<evidence type="ECO:0000256" key="8">
    <source>
        <dbReference type="ARBA" id="ARBA00023316"/>
    </source>
</evidence>
<feature type="binding site" evidence="10">
    <location>
        <position position="401"/>
    </location>
    <ligand>
        <name>substrate</name>
    </ligand>
</feature>
<dbReference type="GO" id="GO:0018104">
    <property type="term" value="P:peptidoglycan-protein cross-linking"/>
    <property type="evidence" value="ECO:0007669"/>
    <property type="project" value="TreeGrafter"/>
</dbReference>
<feature type="active site" description="Acyl-ester intermediate" evidence="9">
    <location>
        <position position="244"/>
    </location>
</feature>
<dbReference type="STRING" id="1798650.A2945_00240"/>
<dbReference type="PANTHER" id="PTHR30582">
    <property type="entry name" value="L,D-TRANSPEPTIDASE"/>
    <property type="match status" value="1"/>
</dbReference>
<dbReference type="InterPro" id="IPR012338">
    <property type="entry name" value="Beta-lactam/transpept-like"/>
</dbReference>
<reference evidence="15 16" key="1">
    <citation type="journal article" date="2016" name="Nat. Commun.">
        <title>Thousands of microbial genomes shed light on interconnected biogeochemical processes in an aquifer system.</title>
        <authorList>
            <person name="Anantharaman K."/>
            <person name="Brown C.T."/>
            <person name="Hug L.A."/>
            <person name="Sharon I."/>
            <person name="Castelle C.J."/>
            <person name="Probst A.J."/>
            <person name="Thomas B.C."/>
            <person name="Singh A."/>
            <person name="Wilkins M.J."/>
            <person name="Karaoz U."/>
            <person name="Brodie E.L."/>
            <person name="Williams K.H."/>
            <person name="Hubbard S.S."/>
            <person name="Banfield J.F."/>
        </authorList>
    </citation>
    <scope>NUCLEOTIDE SEQUENCE [LARGE SCALE GENOMIC DNA]</scope>
</reference>
<dbReference type="UniPathway" id="UPA00219"/>
<dbReference type="PRINTS" id="PR00725">
    <property type="entry name" value="DADACBPTASE1"/>
</dbReference>
<keyword evidence="13" id="KW-0472">Membrane</keyword>
<organism evidence="15 16">
    <name type="scientific">Candidatus Liptonbacteria bacterium RIFCSPLOWO2_01_FULL_52_25</name>
    <dbReference type="NCBI Taxonomy" id="1798650"/>
    <lineage>
        <taxon>Bacteria</taxon>
        <taxon>Candidatus Liptoniibacteriota</taxon>
    </lineage>
</organism>
<evidence type="ECO:0000256" key="4">
    <source>
        <dbReference type="ARBA" id="ARBA00022729"/>
    </source>
</evidence>
<evidence type="ECO:0000256" key="11">
    <source>
        <dbReference type="PROSITE-ProRule" id="PRU01373"/>
    </source>
</evidence>